<evidence type="ECO:0000256" key="7">
    <source>
        <dbReference type="ARBA" id="ARBA00022842"/>
    </source>
</evidence>
<dbReference type="FunFam" id="1.10.150.20:FF:000030">
    <property type="entry name" value="Flap endonuclease GEN-like 1"/>
    <property type="match status" value="1"/>
</dbReference>
<dbReference type="GO" id="GO:0046872">
    <property type="term" value="F:metal ion binding"/>
    <property type="evidence" value="ECO:0007669"/>
    <property type="project" value="UniProtKB-KW"/>
</dbReference>
<dbReference type="Proteomes" id="UP001177003">
    <property type="component" value="Chromosome 4"/>
</dbReference>
<evidence type="ECO:0000256" key="6">
    <source>
        <dbReference type="ARBA" id="ARBA00022801"/>
    </source>
</evidence>
<feature type="compositionally biased region" description="Basic residues" evidence="10">
    <location>
        <begin position="447"/>
        <end position="458"/>
    </location>
</feature>
<dbReference type="InterPro" id="IPR036279">
    <property type="entry name" value="5-3_exonuclease_C_sf"/>
</dbReference>
<protein>
    <recommendedName>
        <fullName evidence="15">Flap endonuclease GEN-like 2</fullName>
    </recommendedName>
</protein>
<dbReference type="CDD" id="cd09869">
    <property type="entry name" value="PIN_GEN1"/>
    <property type="match status" value="1"/>
</dbReference>
<sequence length="662" mass="74477">MGVKGLWDILDSCKKTLPLHHLQNKRICVDLSCWMVQLNKVNQSHCAMKDKLYLKGLFHRIRALIALNCSLIFVTDGSIPGIKVTTYRRRLHLDNEGRDESYLNKIIPLQRNMGSEFSCMIKEAKILASALGVPCLDGIEEGEAQCALLDSESLCDGCFSLDSDIFLFGARTVYRDICLGEGGYVVCYEMDDIERKLGLGRNSLIALAVLLGCDYGPGVPRLGSEMACKIVKSFNESEVLQRIATEDLSVLKKANCSKKKNQAFGYNNKENIPPNASKCNNNKENMNIPPIGHKNDLPRNYKFMQVMDAYLTPQCHSADSQTVQRVLGMHSFQRTMLHQTCARFFQWPPEKTDEYILPKIAERDLRRFANLRHTSSHLGVQLPLDKMPVKCPVSGIIKRRKAQGKECFEVSWEEVDGLSSSIVPAELMERACPEKIMEFEERIAEKKKPKPRNPRPNKKSVNEIDAKLQQLMLEIEGAASSDQNYRLLDEPLSNTRSEGGRRTESDQNNENTSFRYRLLDEPLIEIRSNVDEVRMRESKKDEKTTYRLLDEALINTRSNSREGELKLTENATTPSCGAAETEVVNLSTPLVDKKSKGKDETEMEIIDLLSPLSVVCSRKHGGGGGGGGVDVVELSESETEVSPEHARKARELRLFVASIRNE</sequence>
<dbReference type="Pfam" id="PF00867">
    <property type="entry name" value="XPG_I"/>
    <property type="match status" value="1"/>
</dbReference>
<dbReference type="AlphaFoldDB" id="A0AA35YV58"/>
<dbReference type="SUPFAM" id="SSF54160">
    <property type="entry name" value="Chromo domain-like"/>
    <property type="match status" value="1"/>
</dbReference>
<keyword evidence="3" id="KW-0479">Metal-binding</keyword>
<dbReference type="GO" id="GO:0017108">
    <property type="term" value="F:5'-flap endonuclease activity"/>
    <property type="evidence" value="ECO:0007669"/>
    <property type="project" value="TreeGrafter"/>
</dbReference>
<comment type="cofactor">
    <cofactor evidence="1">
        <name>Mg(2+)</name>
        <dbReference type="ChEBI" id="CHEBI:18420"/>
    </cofactor>
</comment>
<dbReference type="Gene3D" id="3.40.50.1010">
    <property type="entry name" value="5'-nuclease"/>
    <property type="match status" value="1"/>
</dbReference>
<feature type="domain" description="XPG-I" evidence="11">
    <location>
        <begin position="129"/>
        <end position="199"/>
    </location>
</feature>
<evidence type="ECO:0000256" key="2">
    <source>
        <dbReference type="ARBA" id="ARBA00022722"/>
    </source>
</evidence>
<keyword evidence="4" id="KW-0255">Endonuclease</keyword>
<dbReference type="GO" id="GO:0009650">
    <property type="term" value="P:UV protection"/>
    <property type="evidence" value="ECO:0007669"/>
    <property type="project" value="UniProtKB-ARBA"/>
</dbReference>
<evidence type="ECO:0000256" key="1">
    <source>
        <dbReference type="ARBA" id="ARBA00001946"/>
    </source>
</evidence>
<dbReference type="PRINTS" id="PR00853">
    <property type="entry name" value="XPGRADSUPER"/>
</dbReference>
<dbReference type="EMBL" id="OX465080">
    <property type="protein sequence ID" value="CAI9280462.1"/>
    <property type="molecule type" value="Genomic_DNA"/>
</dbReference>
<feature type="domain" description="XPG N-terminal" evidence="12">
    <location>
        <begin position="1"/>
        <end position="97"/>
    </location>
</feature>
<keyword evidence="5" id="KW-0227">DNA damage</keyword>
<evidence type="ECO:0000313" key="13">
    <source>
        <dbReference type="EMBL" id="CAI9280462.1"/>
    </source>
</evidence>
<dbReference type="Pfam" id="PF25386">
    <property type="entry name" value="Chromo_SEND1"/>
    <property type="match status" value="1"/>
</dbReference>
<name>A0AA35YV58_LACSI</name>
<dbReference type="PANTHER" id="PTHR11081">
    <property type="entry name" value="FLAP ENDONUCLEASE FAMILY MEMBER"/>
    <property type="match status" value="1"/>
</dbReference>
<feature type="region of interest" description="Disordered" evidence="10">
    <location>
        <begin position="442"/>
        <end position="462"/>
    </location>
</feature>
<evidence type="ECO:0000313" key="14">
    <source>
        <dbReference type="Proteomes" id="UP001177003"/>
    </source>
</evidence>
<dbReference type="SMART" id="SM00484">
    <property type="entry name" value="XPGI"/>
    <property type="match status" value="1"/>
</dbReference>
<evidence type="ECO:0000256" key="4">
    <source>
        <dbReference type="ARBA" id="ARBA00022759"/>
    </source>
</evidence>
<dbReference type="SUPFAM" id="SSF47807">
    <property type="entry name" value="5' to 3' exonuclease, C-terminal subdomain"/>
    <property type="match status" value="1"/>
</dbReference>
<dbReference type="Pfam" id="PF00752">
    <property type="entry name" value="XPG_N"/>
    <property type="match status" value="1"/>
</dbReference>
<dbReference type="InterPro" id="IPR057340">
    <property type="entry name" value="Chromo_SEND1"/>
</dbReference>
<dbReference type="PANTHER" id="PTHR11081:SF54">
    <property type="entry name" value="SINGLE-STRAND DNA ENDONUCLEASE 1"/>
    <property type="match status" value="1"/>
</dbReference>
<dbReference type="InterPro" id="IPR016197">
    <property type="entry name" value="Chromo-like_dom_sf"/>
</dbReference>
<dbReference type="SUPFAM" id="SSF88723">
    <property type="entry name" value="PIN domain-like"/>
    <property type="match status" value="1"/>
</dbReference>
<dbReference type="SMART" id="SM00485">
    <property type="entry name" value="XPGN"/>
    <property type="match status" value="1"/>
</dbReference>
<evidence type="ECO:0000256" key="3">
    <source>
        <dbReference type="ARBA" id="ARBA00022723"/>
    </source>
</evidence>
<keyword evidence="8" id="KW-0234">DNA repair</keyword>
<dbReference type="InterPro" id="IPR006084">
    <property type="entry name" value="XPG/Rad2"/>
</dbReference>
<reference evidence="13" key="1">
    <citation type="submission" date="2023-04" db="EMBL/GenBank/DDBJ databases">
        <authorList>
            <person name="Vijverberg K."/>
            <person name="Xiong W."/>
            <person name="Schranz E."/>
        </authorList>
    </citation>
    <scope>NUCLEOTIDE SEQUENCE</scope>
</reference>
<evidence type="ECO:0000259" key="12">
    <source>
        <dbReference type="SMART" id="SM00485"/>
    </source>
</evidence>
<keyword evidence="14" id="KW-1185">Reference proteome</keyword>
<dbReference type="GO" id="GO:0006281">
    <property type="term" value="P:DNA repair"/>
    <property type="evidence" value="ECO:0007669"/>
    <property type="project" value="UniProtKB-KW"/>
</dbReference>
<proteinExistence type="inferred from homology"/>
<evidence type="ECO:0000256" key="8">
    <source>
        <dbReference type="ARBA" id="ARBA00023204"/>
    </source>
</evidence>
<gene>
    <name evidence="13" type="ORF">LSALG_LOCUS20204</name>
</gene>
<keyword evidence="2" id="KW-0540">Nuclease</keyword>
<feature type="region of interest" description="Disordered" evidence="10">
    <location>
        <begin position="484"/>
        <end position="512"/>
    </location>
</feature>
<evidence type="ECO:0000256" key="5">
    <source>
        <dbReference type="ARBA" id="ARBA00022763"/>
    </source>
</evidence>
<dbReference type="InterPro" id="IPR006085">
    <property type="entry name" value="XPG_DNA_repair_N"/>
</dbReference>
<keyword evidence="7" id="KW-0460">Magnesium</keyword>
<evidence type="ECO:0000259" key="11">
    <source>
        <dbReference type="SMART" id="SM00484"/>
    </source>
</evidence>
<keyword evidence="6" id="KW-0378">Hydrolase</keyword>
<dbReference type="Gene3D" id="1.10.150.20">
    <property type="entry name" value="5' to 3' exonuclease, C-terminal subdomain"/>
    <property type="match status" value="1"/>
</dbReference>
<comment type="similarity">
    <text evidence="9">Belongs to the XPG/RAD2 endonuclease family. GEN subfamily.</text>
</comment>
<organism evidence="13 14">
    <name type="scientific">Lactuca saligna</name>
    <name type="common">Willowleaf lettuce</name>
    <dbReference type="NCBI Taxonomy" id="75948"/>
    <lineage>
        <taxon>Eukaryota</taxon>
        <taxon>Viridiplantae</taxon>
        <taxon>Streptophyta</taxon>
        <taxon>Embryophyta</taxon>
        <taxon>Tracheophyta</taxon>
        <taxon>Spermatophyta</taxon>
        <taxon>Magnoliopsida</taxon>
        <taxon>eudicotyledons</taxon>
        <taxon>Gunneridae</taxon>
        <taxon>Pentapetalae</taxon>
        <taxon>asterids</taxon>
        <taxon>campanulids</taxon>
        <taxon>Asterales</taxon>
        <taxon>Asteraceae</taxon>
        <taxon>Cichorioideae</taxon>
        <taxon>Cichorieae</taxon>
        <taxon>Lactucinae</taxon>
        <taxon>Lactuca</taxon>
    </lineage>
</organism>
<evidence type="ECO:0000256" key="9">
    <source>
        <dbReference type="ARBA" id="ARBA00038112"/>
    </source>
</evidence>
<evidence type="ECO:0008006" key="15">
    <source>
        <dbReference type="Google" id="ProtNLM"/>
    </source>
</evidence>
<accession>A0AA35YV58</accession>
<dbReference type="InterPro" id="IPR006086">
    <property type="entry name" value="XPG-I_dom"/>
</dbReference>
<evidence type="ECO:0000256" key="10">
    <source>
        <dbReference type="SAM" id="MobiDB-lite"/>
    </source>
</evidence>
<dbReference type="InterPro" id="IPR029060">
    <property type="entry name" value="PIN-like_dom_sf"/>
</dbReference>